<dbReference type="EMBL" id="LAZR01024373">
    <property type="protein sequence ID" value="KKL75361.1"/>
    <property type="molecule type" value="Genomic_DNA"/>
</dbReference>
<organism evidence="1">
    <name type="scientific">marine sediment metagenome</name>
    <dbReference type="NCBI Taxonomy" id="412755"/>
    <lineage>
        <taxon>unclassified sequences</taxon>
        <taxon>metagenomes</taxon>
        <taxon>ecological metagenomes</taxon>
    </lineage>
</organism>
<protein>
    <recommendedName>
        <fullName evidence="2">DUF4062 domain-containing protein</fullName>
    </recommendedName>
</protein>
<evidence type="ECO:0008006" key="2">
    <source>
        <dbReference type="Google" id="ProtNLM"/>
    </source>
</evidence>
<comment type="caution">
    <text evidence="1">The sequence shown here is derived from an EMBL/GenBank/DDBJ whole genome shotgun (WGS) entry which is preliminary data.</text>
</comment>
<gene>
    <name evidence="1" type="ORF">LCGC14_2055690</name>
</gene>
<proteinExistence type="predicted"/>
<dbReference type="AlphaFoldDB" id="A0A0F9FA75"/>
<reference evidence="1" key="1">
    <citation type="journal article" date="2015" name="Nature">
        <title>Complex archaea that bridge the gap between prokaryotes and eukaryotes.</title>
        <authorList>
            <person name="Spang A."/>
            <person name="Saw J.H."/>
            <person name="Jorgensen S.L."/>
            <person name="Zaremba-Niedzwiedzka K."/>
            <person name="Martijn J."/>
            <person name="Lind A.E."/>
            <person name="van Eijk R."/>
            <person name="Schleper C."/>
            <person name="Guy L."/>
            <person name="Ettema T.J."/>
        </authorList>
    </citation>
    <scope>NUCLEOTIDE SEQUENCE</scope>
</reference>
<evidence type="ECO:0000313" key="1">
    <source>
        <dbReference type="EMBL" id="KKL75361.1"/>
    </source>
</evidence>
<accession>A0A0F9FA75</accession>
<sequence>MDKMPPIVVLCGSTRFMDAFHEANRRLSLAGEIVLTVELVIYDGATDPQRAEPEQKQRLDELHLRKIDLADYVMVLNIGGYIGDSTRSEIEYAEALGKRIEYLEKR</sequence>
<name>A0A0F9FA75_9ZZZZ</name>